<reference evidence="2 3" key="1">
    <citation type="submission" date="2016-10" db="EMBL/GenBank/DDBJ databases">
        <authorList>
            <person name="de Groot N.N."/>
        </authorList>
    </citation>
    <scope>NUCLEOTIDE SEQUENCE [LARGE SCALE GENOMIC DNA]</scope>
    <source>
        <strain evidence="2 3">DSM 18684</strain>
    </source>
</reference>
<keyword evidence="1" id="KW-0472">Membrane</keyword>
<feature type="transmembrane region" description="Helical" evidence="1">
    <location>
        <begin position="7"/>
        <end position="28"/>
    </location>
</feature>
<keyword evidence="1" id="KW-0812">Transmembrane</keyword>
<name>A0A1I2SX85_9SPHI</name>
<evidence type="ECO:0000256" key="1">
    <source>
        <dbReference type="SAM" id="Phobius"/>
    </source>
</evidence>
<proteinExistence type="predicted"/>
<protein>
    <submittedName>
        <fullName evidence="2">Uncharacterized protein</fullName>
    </submittedName>
</protein>
<keyword evidence="1" id="KW-1133">Transmembrane helix</keyword>
<sequence>MVKHKENLFTILNIVVFIFISGYILLAIKNPLNRDIRSKRGSGKMMNDKEIKSEVILENKQGLAKSIE</sequence>
<dbReference type="STRING" id="414048.SAMN04489864_10169"/>
<gene>
    <name evidence="2" type="ORF">SAMN04489864_10169</name>
</gene>
<keyword evidence="3" id="KW-1185">Reference proteome</keyword>
<dbReference type="AlphaFoldDB" id="A0A1I2SX85"/>
<dbReference type="EMBL" id="FOPP01000001">
    <property type="protein sequence ID" value="SFG56529.1"/>
    <property type="molecule type" value="Genomic_DNA"/>
</dbReference>
<dbReference type="Proteomes" id="UP000199666">
    <property type="component" value="Unassembled WGS sequence"/>
</dbReference>
<evidence type="ECO:0000313" key="2">
    <source>
        <dbReference type="EMBL" id="SFG56529.1"/>
    </source>
</evidence>
<evidence type="ECO:0000313" key="3">
    <source>
        <dbReference type="Proteomes" id="UP000199666"/>
    </source>
</evidence>
<accession>A0A1I2SX85</accession>
<organism evidence="2 3">
    <name type="scientific">Pedobacter insulae</name>
    <dbReference type="NCBI Taxonomy" id="414048"/>
    <lineage>
        <taxon>Bacteria</taxon>
        <taxon>Pseudomonadati</taxon>
        <taxon>Bacteroidota</taxon>
        <taxon>Sphingobacteriia</taxon>
        <taxon>Sphingobacteriales</taxon>
        <taxon>Sphingobacteriaceae</taxon>
        <taxon>Pedobacter</taxon>
    </lineage>
</organism>